<keyword evidence="2" id="KW-1185">Reference proteome</keyword>
<accession>X6LHU9</accession>
<comment type="caution">
    <text evidence="1">The sequence shown here is derived from an EMBL/GenBank/DDBJ whole genome shotgun (WGS) entry which is preliminary data.</text>
</comment>
<evidence type="ECO:0000313" key="1">
    <source>
        <dbReference type="EMBL" id="ETO01533.1"/>
    </source>
</evidence>
<dbReference type="Proteomes" id="UP000023152">
    <property type="component" value="Unassembled WGS sequence"/>
</dbReference>
<reference evidence="1 2" key="1">
    <citation type="journal article" date="2013" name="Curr. Biol.">
        <title>The Genome of the Foraminiferan Reticulomyxa filosa.</title>
        <authorList>
            <person name="Glockner G."/>
            <person name="Hulsmann N."/>
            <person name="Schleicher M."/>
            <person name="Noegel A.A."/>
            <person name="Eichinger L."/>
            <person name="Gallinger C."/>
            <person name="Pawlowski J."/>
            <person name="Sierra R."/>
            <person name="Euteneuer U."/>
            <person name="Pillet L."/>
            <person name="Moustafa A."/>
            <person name="Platzer M."/>
            <person name="Groth M."/>
            <person name="Szafranski K."/>
            <person name="Schliwa M."/>
        </authorList>
    </citation>
    <scope>NUCLEOTIDE SEQUENCE [LARGE SCALE GENOMIC DNA]</scope>
</reference>
<dbReference type="EMBL" id="ASPP01038023">
    <property type="protein sequence ID" value="ETO01533.1"/>
    <property type="molecule type" value="Genomic_DNA"/>
</dbReference>
<name>X6LHU9_RETFI</name>
<protein>
    <submittedName>
        <fullName evidence="1">Uncharacterized protein</fullName>
    </submittedName>
</protein>
<sequence length="250" mass="28681">MKGRRILGMVAQPAAVAGANCDGKSAVPKHAFGVIEALFAQMRKVGDNAADEKVGRSAYPHLCKPSLYYQMRDIVWHLAFHTTSTLNGQIGSRCKLYSLTYCCKSSLNCPNYRQSKCQDATDIAKLCFFPLMLFNNRSYFFIIIVNVEDCKWPSEGKIFCFILYPIYNNVLFDDCNRTVQWNEQKKMGKDFICYSSHTHTNKQNNNDYGVEVYPVGEKPKKGLYMFFIYYVYTFVMKCLFVLDEIGIPPQ</sequence>
<proteinExistence type="predicted"/>
<gene>
    <name evidence="1" type="ORF">RFI_35907</name>
</gene>
<dbReference type="AlphaFoldDB" id="X6LHU9"/>
<evidence type="ECO:0000313" key="2">
    <source>
        <dbReference type="Proteomes" id="UP000023152"/>
    </source>
</evidence>
<organism evidence="1 2">
    <name type="scientific">Reticulomyxa filosa</name>
    <dbReference type="NCBI Taxonomy" id="46433"/>
    <lineage>
        <taxon>Eukaryota</taxon>
        <taxon>Sar</taxon>
        <taxon>Rhizaria</taxon>
        <taxon>Retaria</taxon>
        <taxon>Foraminifera</taxon>
        <taxon>Monothalamids</taxon>
        <taxon>Reticulomyxidae</taxon>
        <taxon>Reticulomyxa</taxon>
    </lineage>
</organism>